<dbReference type="InterPro" id="IPR046341">
    <property type="entry name" value="SET_dom_sf"/>
</dbReference>
<dbReference type="CDD" id="cd20071">
    <property type="entry name" value="SET_SMYD"/>
    <property type="match status" value="1"/>
</dbReference>
<dbReference type="PANTHER" id="PTHR47436">
    <property type="entry name" value="HISTONE-LYSINE N-METHYLTRANSFERASE ATXR2"/>
    <property type="match status" value="1"/>
</dbReference>
<protein>
    <recommendedName>
        <fullName evidence="3">SET domain-containing protein</fullName>
    </recommendedName>
</protein>
<dbReference type="eggNOG" id="ENOG502SD87">
    <property type="taxonomic scope" value="Eukaryota"/>
</dbReference>
<dbReference type="Proteomes" id="UP000001950">
    <property type="component" value="Chromosome 3"/>
</dbReference>
<dbReference type="KEGG" id="tan:TA17850"/>
<keyword evidence="2" id="KW-1185">Reference proteome</keyword>
<dbReference type="EMBL" id="CR940352">
    <property type="protein sequence ID" value="CAI75926.1"/>
    <property type="molecule type" value="Genomic_DNA"/>
</dbReference>
<evidence type="ECO:0008006" key="3">
    <source>
        <dbReference type="Google" id="ProtNLM"/>
    </source>
</evidence>
<gene>
    <name evidence="1" type="ORF">TA17850</name>
</gene>
<dbReference type="Gene3D" id="2.170.270.10">
    <property type="entry name" value="SET domain"/>
    <property type="match status" value="1"/>
</dbReference>
<proteinExistence type="predicted"/>
<dbReference type="InParanoid" id="Q4UB75"/>
<reference evidence="1 2" key="1">
    <citation type="journal article" date="2005" name="Science">
        <title>Genome of the host-cell transforming parasite Theileria annulata compared with T. parva.</title>
        <authorList>
            <person name="Pain A."/>
            <person name="Renauld H."/>
            <person name="Berriman M."/>
            <person name="Murphy L."/>
            <person name="Yeats C.A."/>
            <person name="Weir W."/>
            <person name="Kerhornou A."/>
            <person name="Aslett M."/>
            <person name="Bishop R."/>
            <person name="Bouchier C."/>
            <person name="Cochet M."/>
            <person name="Coulson R.M.R."/>
            <person name="Cronin A."/>
            <person name="de Villiers E.P."/>
            <person name="Fraser A."/>
            <person name="Fosker N."/>
            <person name="Gardner M."/>
            <person name="Goble A."/>
            <person name="Griffiths-Jones S."/>
            <person name="Harris D.E."/>
            <person name="Katzer F."/>
            <person name="Larke N."/>
            <person name="Lord A."/>
            <person name="Maser P."/>
            <person name="McKellar S."/>
            <person name="Mooney P."/>
            <person name="Morton F."/>
            <person name="Nene V."/>
            <person name="O'Neil S."/>
            <person name="Price C."/>
            <person name="Quail M.A."/>
            <person name="Rabbinowitsch E."/>
            <person name="Rawlings N.D."/>
            <person name="Rutter S."/>
            <person name="Saunders D."/>
            <person name="Seeger K."/>
            <person name="Shah T."/>
            <person name="Squares R."/>
            <person name="Squares S."/>
            <person name="Tivey A."/>
            <person name="Walker A.R."/>
            <person name="Woodward J."/>
            <person name="Dobbelaere D.A.E."/>
            <person name="Langsley G."/>
            <person name="Rajandream M.A."/>
            <person name="McKeever D."/>
            <person name="Shiels B."/>
            <person name="Tait A."/>
            <person name="Barrell B.G."/>
            <person name="Hall N."/>
        </authorList>
    </citation>
    <scope>NUCLEOTIDE SEQUENCE [LARGE SCALE GENOMIC DNA]</scope>
    <source>
        <strain evidence="2">Ankara</strain>
    </source>
</reference>
<accession>Q4UB75</accession>
<dbReference type="PANTHER" id="PTHR47436:SF1">
    <property type="entry name" value="SET DOMAIN-CONTAINING PROTEIN"/>
    <property type="match status" value="1"/>
</dbReference>
<dbReference type="RefSeq" id="XP_955402.1">
    <property type="nucleotide sequence ID" value="XM_950309.1"/>
</dbReference>
<dbReference type="SUPFAM" id="SSF82199">
    <property type="entry name" value="SET domain"/>
    <property type="match status" value="1"/>
</dbReference>
<dbReference type="AlphaFoldDB" id="Q4UB75"/>
<sequence length="411" mass="47180">MDSFQDLGDLFSREFIGSGKGYGIKLLKDLSVHESKLQDKPIFSYTHYYSRKSALTCSNCFMNIGSLVENLNHVLKIAGKSISPELEPKINSFKHQFPEIEGVKLIRCNSNCDFVFCSKECLEASCGTHDILCKLTNEEKESWGIFERFALKTHENFYFAGLIYINILYDSIYGKTSVNEWINKLNEFWSIPWDKLSTLDSNSRNPLDIASESLCTLETSLKRFKNMAIEIDKDVEKLFSIDFYLRLLGMMDLVCVDIEIQNPLNDLLYNMVKDQKGKELIDMLSKDLIDVYKITRGKSSKMVINWNSGTDVSKDLNQLIESYAEILFKTIRKELFPDIIGLGLFNFISKMNHSCAPNFEVDYGKNNRANIIPLFDLRKGEEGTISYIDENDSFKNRQEKLLKVSLPTVQG</sequence>
<dbReference type="InterPro" id="IPR044237">
    <property type="entry name" value="ATXR2-like"/>
</dbReference>
<dbReference type="OMA" id="EFPHPLN"/>
<dbReference type="VEuPathDB" id="PiroplasmaDB:TA17850"/>
<dbReference type="GO" id="GO:0008168">
    <property type="term" value="F:methyltransferase activity"/>
    <property type="evidence" value="ECO:0007669"/>
    <property type="project" value="InterPro"/>
</dbReference>
<dbReference type="GeneID" id="3864989"/>
<organism evidence="1 2">
    <name type="scientific">Theileria annulata</name>
    <dbReference type="NCBI Taxonomy" id="5874"/>
    <lineage>
        <taxon>Eukaryota</taxon>
        <taxon>Sar</taxon>
        <taxon>Alveolata</taxon>
        <taxon>Apicomplexa</taxon>
        <taxon>Aconoidasida</taxon>
        <taxon>Piroplasmida</taxon>
        <taxon>Theileriidae</taxon>
        <taxon>Theileria</taxon>
    </lineage>
</organism>
<name>Q4UB75_THEAN</name>
<evidence type="ECO:0000313" key="1">
    <source>
        <dbReference type="EMBL" id="CAI75926.1"/>
    </source>
</evidence>
<evidence type="ECO:0000313" key="2">
    <source>
        <dbReference type="Proteomes" id="UP000001950"/>
    </source>
</evidence>
<dbReference type="STRING" id="5874.Q4UB75"/>
<dbReference type="OrthoDB" id="408529at2759"/>